<dbReference type="PANTHER" id="PTHR44586">
    <property type="entry name" value="F-BOX DOMAIN CONTAINING PROTEIN, EXPRESSED"/>
    <property type="match status" value="1"/>
</dbReference>
<dbReference type="Pfam" id="PF12937">
    <property type="entry name" value="F-box-like"/>
    <property type="match status" value="1"/>
</dbReference>
<dbReference type="InterPro" id="IPR001394">
    <property type="entry name" value="Peptidase_C19_UCH"/>
</dbReference>
<dbReference type="InterPro" id="IPR005174">
    <property type="entry name" value="KIB1-4_b-propeller"/>
</dbReference>
<dbReference type="SUPFAM" id="SSF81383">
    <property type="entry name" value="F-box domain"/>
    <property type="match status" value="1"/>
</dbReference>
<dbReference type="Gene3D" id="3.10.20.90">
    <property type="entry name" value="Phosphatidylinositol 3-kinase Catalytic Subunit, Chain A, domain 1"/>
    <property type="match status" value="1"/>
</dbReference>
<evidence type="ECO:0000313" key="3">
    <source>
        <dbReference type="EMBL" id="CAL4920517.1"/>
    </source>
</evidence>
<reference evidence="4" key="1">
    <citation type="submission" date="2024-06" db="EMBL/GenBank/DDBJ databases">
        <authorList>
            <person name="Ryan C."/>
        </authorList>
    </citation>
    <scope>NUCLEOTIDE SEQUENCE [LARGE SCALE GENOMIC DNA]</scope>
</reference>
<dbReference type="AlphaFoldDB" id="A0ABC8X4V1"/>
<evidence type="ECO:0000256" key="1">
    <source>
        <dbReference type="ARBA" id="ARBA00022786"/>
    </source>
</evidence>
<dbReference type="Pfam" id="PF03478">
    <property type="entry name" value="Beta-prop_KIB1-4"/>
    <property type="match status" value="1"/>
</dbReference>
<dbReference type="EMBL" id="OZ075124">
    <property type="protein sequence ID" value="CAL4920517.1"/>
    <property type="molecule type" value="Genomic_DNA"/>
</dbReference>
<keyword evidence="1" id="KW-0833">Ubl conjugation pathway</keyword>
<keyword evidence="4" id="KW-1185">Reference proteome</keyword>
<dbReference type="SUPFAM" id="SSF54001">
    <property type="entry name" value="Cysteine proteinases"/>
    <property type="match status" value="1"/>
</dbReference>
<dbReference type="GO" id="GO:0140096">
    <property type="term" value="F:catalytic activity, acting on a protein"/>
    <property type="evidence" value="ECO:0007669"/>
    <property type="project" value="UniProtKB-ARBA"/>
</dbReference>
<dbReference type="CDD" id="cd09917">
    <property type="entry name" value="F-box_SF"/>
    <property type="match status" value="1"/>
</dbReference>
<gene>
    <name evidence="3" type="ORF">URODEC1_LOCUS20471</name>
</gene>
<dbReference type="Pfam" id="PF12436">
    <property type="entry name" value="USP7_ICP0_bdg"/>
    <property type="match status" value="1"/>
</dbReference>
<proteinExistence type="predicted"/>
<dbReference type="PANTHER" id="PTHR44586:SF14">
    <property type="entry name" value="F-BOX DOMAIN CONTAINING PROTEIN, EXPRESSED"/>
    <property type="match status" value="1"/>
</dbReference>
<dbReference type="Proteomes" id="UP001497457">
    <property type="component" value="Chromosome 14rd"/>
</dbReference>
<dbReference type="Pfam" id="PF00443">
    <property type="entry name" value="UCH"/>
    <property type="match status" value="1"/>
</dbReference>
<dbReference type="Gene3D" id="3.90.70.10">
    <property type="entry name" value="Cysteine proteinases"/>
    <property type="match status" value="1"/>
</dbReference>
<feature type="domain" description="F-box" evidence="2">
    <location>
        <begin position="348"/>
        <end position="383"/>
    </location>
</feature>
<dbReference type="InterPro" id="IPR036047">
    <property type="entry name" value="F-box-like_dom_sf"/>
</dbReference>
<accession>A0ABC8X4V1</accession>
<dbReference type="PROSITE" id="PS50181">
    <property type="entry name" value="FBOX"/>
    <property type="match status" value="1"/>
</dbReference>
<reference evidence="3 4" key="2">
    <citation type="submission" date="2024-10" db="EMBL/GenBank/DDBJ databases">
        <authorList>
            <person name="Ryan C."/>
        </authorList>
    </citation>
    <scope>NUCLEOTIDE SEQUENCE [LARGE SCALE GENOMIC DNA]</scope>
</reference>
<evidence type="ECO:0000259" key="2">
    <source>
        <dbReference type="PROSITE" id="PS50181"/>
    </source>
</evidence>
<dbReference type="InterPro" id="IPR001810">
    <property type="entry name" value="F-box_dom"/>
</dbReference>
<dbReference type="InterPro" id="IPR038765">
    <property type="entry name" value="Papain-like_cys_pep_sf"/>
</dbReference>
<protein>
    <recommendedName>
        <fullName evidence="2">F-box domain-containing protein</fullName>
    </recommendedName>
</protein>
<name>A0ABC8X4V1_9POAL</name>
<dbReference type="SMART" id="SM00256">
    <property type="entry name" value="FBOX"/>
    <property type="match status" value="1"/>
</dbReference>
<sequence>MDTRKENDFICLKNQGATCYMNSLMETLYLTPYFRNVVYHMPRTKNNIPYESGYLELQNLLYLFQCSDSSAATKALVKSFGLDVYPFLKDNVQGLNSFLFGKLENKGAAVKGTVGQHFEGHCIECIHADYKSSGIEPFNDVHRAVNALGDVVVEHQEGDYKYHAENLCLQRGQLWEVSNKTHNAEGKLFSESELGLDLLPHPPEKSKEDILFFILCNPKEEEVCFVGRIFINASGKPSDILRKLNEMTGLMPYEEIKLHETSVKFTFGPKLQLCEYFVRSNSSSKGPIFAPVKACIISLIMSLQSPAMRLRNICSLVFSILPKVPTHPGFLNDFQKDEQVEQQLMELTGNLPELPREILMDIFTLLEIPDLVRAGSVCSSWNSAYANMCSIGQYKMQQTPCLLYTSESAGEKVAHIYSLAEKRAYKLILPEPPIQKRYLIGSSHGWLVTVDERSEMHLVNPITSEQIALPSVITIEQVTPIYDDTGAICNYLFSSHATQPVTRRPLTVALGKLRCYLHHKALVFYDMSAGSYIVVLIYNPYGQLSFARIGDEKWTRLPSHTHFQDCIYKNGVLYAVTSFGEIIAIDLSGTVLSTKTILDRVRNRYGSHRVYIAEAPWGDLLQIWRPEVWIEEVDEHRHRATFRNKAERMEIYKVCTVAKKLVQIDSLDGYVLFLGNNQTLCSRAEVYPQLKPNHVYFTDDVEGVAYSCEQGYRLNIGVLNFGNKIMEEIIFPRPWSNCLAPLLIMPNPRKMDSSLHI</sequence>
<dbReference type="Gene3D" id="1.20.1280.50">
    <property type="match status" value="1"/>
</dbReference>
<organism evidence="3 4">
    <name type="scientific">Urochloa decumbens</name>
    <dbReference type="NCBI Taxonomy" id="240449"/>
    <lineage>
        <taxon>Eukaryota</taxon>
        <taxon>Viridiplantae</taxon>
        <taxon>Streptophyta</taxon>
        <taxon>Embryophyta</taxon>
        <taxon>Tracheophyta</taxon>
        <taxon>Spermatophyta</taxon>
        <taxon>Magnoliopsida</taxon>
        <taxon>Liliopsida</taxon>
        <taxon>Poales</taxon>
        <taxon>Poaceae</taxon>
        <taxon>PACMAD clade</taxon>
        <taxon>Panicoideae</taxon>
        <taxon>Panicodae</taxon>
        <taxon>Paniceae</taxon>
        <taxon>Melinidinae</taxon>
        <taxon>Urochloa</taxon>
    </lineage>
</organism>
<dbReference type="InterPro" id="IPR024729">
    <property type="entry name" value="USP7_ICP0-binding_dom"/>
</dbReference>
<evidence type="ECO:0000313" key="4">
    <source>
        <dbReference type="Proteomes" id="UP001497457"/>
    </source>
</evidence>